<accession>A0AAD9DLD9</accession>
<evidence type="ECO:0000256" key="9">
    <source>
        <dbReference type="ARBA" id="ARBA00022990"/>
    </source>
</evidence>
<keyword evidence="10" id="KW-0805">Transcription regulation</keyword>
<evidence type="ECO:0000313" key="21">
    <source>
        <dbReference type="Proteomes" id="UP001239994"/>
    </source>
</evidence>
<dbReference type="InterPro" id="IPR015943">
    <property type="entry name" value="WD40/YVTN_repeat-like_dom_sf"/>
</dbReference>
<keyword evidence="9" id="KW-0007">Acetylation</keyword>
<comment type="subcellular location">
    <subcellularLocation>
        <location evidence="2">Cytoplasm</location>
        <location evidence="2">Cytoskeleton</location>
    </subcellularLocation>
    <subcellularLocation>
        <location evidence="1">Nucleus</location>
    </subcellularLocation>
    <subcellularLocation>
        <location evidence="3">Preautophagosomal structure</location>
    </subcellularLocation>
</comment>
<evidence type="ECO:0000256" key="13">
    <source>
        <dbReference type="ARBA" id="ARBA00023242"/>
    </source>
</evidence>
<evidence type="ECO:0000256" key="1">
    <source>
        <dbReference type="ARBA" id="ARBA00004123"/>
    </source>
</evidence>
<feature type="region of interest" description="Disordered" evidence="17">
    <location>
        <begin position="557"/>
        <end position="585"/>
    </location>
</feature>
<evidence type="ECO:0000256" key="3">
    <source>
        <dbReference type="ARBA" id="ARBA00004329"/>
    </source>
</evidence>
<evidence type="ECO:0000256" key="14">
    <source>
        <dbReference type="ARBA" id="ARBA00061169"/>
    </source>
</evidence>
<keyword evidence="6" id="KW-0597">Phosphoprotein</keyword>
<feature type="compositionally biased region" description="Basic and acidic residues" evidence="17">
    <location>
        <begin position="600"/>
        <end position="614"/>
    </location>
</feature>
<dbReference type="FunFam" id="2.130.10.10:FF:000422">
    <property type="entry name" value="BCAS3 microtubule-associated cell migration factor"/>
    <property type="match status" value="1"/>
</dbReference>
<comment type="subunit">
    <text evidence="15">Interacts with histone H3, ESR1, KAT2B and PELP1; the interactions occur in a estrogen-dependent manner. Interacts with beta-tubulin and VIM. Interacts (via C-terminal) with PHAF1; the interaction is requrired for the association with the phagophore.</text>
</comment>
<dbReference type="Pfam" id="PF21034">
    <property type="entry name" value="BCAS3_WD40"/>
    <property type="match status" value="2"/>
</dbReference>
<sequence>MHEQTWFTANLLMSGHEFGIPIKLMFGCSAGSDEDSTPVEAYIEELLPGTAAALTRDMGAALMDTAPVSTGQGVPQDMNDGVLWRFGKPCEFTHRVLVNPSQRCPVTSNTVFSQETDWLTMATDSPRRPSRCAGGVVVRAQAATEQSYMESVVTFLQDVVPQAYTGTPPTDEKEKIIWVRFEKADINDVARSPELLEMHGSGADPPLCLMIGYADGLQIWSISLSGEAQELFSVRHGPVRTAHILPAPYISPLKTDSFAEKRPLLGVCKSTGSSGTSPPYCCVDLYSLRTGEMVKSIQFKTPIYDLYCNKRILVVSLQEKIAAFDSCTFMKKFFVTSCYPCPGPNLNPIALGGRWLAYAENKTLKTGLTMVGKVVTQLTGTLPSGAPDEEGTAHSSMRRTAHQPGVVTIIDTHAVGEGQVLVSEDSDGEGVVAHFPAHDKPISCMAFNPSGMLLVTADTLGHDFHVFQILTHPWASSQSAVHHLYTLHRGETEAKVQDICFSQDCRWVVVSTLRGTSHVFPVNPYGGAPCARTHLSPRVVNRVSRFQKSAGLEEIEQELSSKQGGRCSPVPGLSGSPSGSPLHARGTLGEELAMCPFHRHGLDPTVRRDGERKSSSSHSPLKAKVSSQESYNNFTNNNMGNPRLSPLPSLTVVPPLAQIKQPVTLGTITKRSGLHIACAGCGSSLLCGRQGKAKPPPQISPSKSSGGEFCVAAVFASSRSWFITNPNMKREKDQSRQAVVDSLYIVSCYGNLVEHVLEPRPISTAQKIGDDTPLELNTCPRACWTLARTPQWNELQPPFNGNHPLVLASDLVQYYQYLLAGLVPPGSPGPITRHESYDSLASDHSGHEDEEWLSQVEIVTHTGPHRRLWMGPQFQFKTIHPSGQTTVISSSSSVLQSQGPSDTQQPLLDFDTDDLDLHSLRIQPVRSEPMSMPGSSRLGTERRTQTTVIDNGSGFEFLHFTPLKATGRAIALLFEMGHTAQVCPEPLSVLPPRPSCVQVSWRGAARSLPARSVELARLPWLGAMSTEGRSRASWQGKPETRLPALRFAKLGLRRHLKSPSFLPPVWDVVSAAGGLTVCGVPGRFCQTPPGSSCPSSPISTRRLRPSFHCPAFSSKHLGVLGWDHLIVCSSS</sequence>
<evidence type="ECO:0000256" key="16">
    <source>
        <dbReference type="ARBA" id="ARBA00074831"/>
    </source>
</evidence>
<evidence type="ECO:0000256" key="7">
    <source>
        <dbReference type="ARBA" id="ARBA00022657"/>
    </source>
</evidence>
<keyword evidence="8" id="KW-0832">Ubl conjugation</keyword>
<keyword evidence="4" id="KW-0963">Cytoplasm</keyword>
<organism evidence="20 21">
    <name type="scientific">Electrophorus voltai</name>
    <dbReference type="NCBI Taxonomy" id="2609070"/>
    <lineage>
        <taxon>Eukaryota</taxon>
        <taxon>Metazoa</taxon>
        <taxon>Chordata</taxon>
        <taxon>Craniata</taxon>
        <taxon>Vertebrata</taxon>
        <taxon>Euteleostomi</taxon>
        <taxon>Actinopterygii</taxon>
        <taxon>Neopterygii</taxon>
        <taxon>Teleostei</taxon>
        <taxon>Ostariophysi</taxon>
        <taxon>Gymnotiformes</taxon>
        <taxon>Gymnotoidei</taxon>
        <taxon>Gymnotidae</taxon>
        <taxon>Electrophorus</taxon>
    </lineage>
</organism>
<evidence type="ECO:0000256" key="4">
    <source>
        <dbReference type="ARBA" id="ARBA00022490"/>
    </source>
</evidence>
<feature type="region of interest" description="Disordered" evidence="17">
    <location>
        <begin position="600"/>
        <end position="645"/>
    </location>
</feature>
<evidence type="ECO:0000256" key="10">
    <source>
        <dbReference type="ARBA" id="ARBA00023015"/>
    </source>
</evidence>
<evidence type="ECO:0000256" key="15">
    <source>
        <dbReference type="ARBA" id="ARBA00066095"/>
    </source>
</evidence>
<evidence type="ECO:0000259" key="19">
    <source>
        <dbReference type="Pfam" id="PF21034"/>
    </source>
</evidence>
<evidence type="ECO:0000256" key="17">
    <source>
        <dbReference type="SAM" id="MobiDB-lite"/>
    </source>
</evidence>
<dbReference type="GO" id="GO:0042594">
    <property type="term" value="P:response to starvation"/>
    <property type="evidence" value="ECO:0007669"/>
    <property type="project" value="TreeGrafter"/>
</dbReference>
<evidence type="ECO:0000256" key="2">
    <source>
        <dbReference type="ARBA" id="ARBA00004245"/>
    </source>
</evidence>
<keyword evidence="21" id="KW-1185">Reference proteome</keyword>
<dbReference type="PANTHER" id="PTHR13268:SF0">
    <property type="entry name" value="BCAS3 MICROTUBULE ASSOCIATED CELL MIGRATION FACTOR"/>
    <property type="match status" value="1"/>
</dbReference>
<feature type="domain" description="BCAS3 WD40" evidence="19">
    <location>
        <begin position="362"/>
        <end position="585"/>
    </location>
</feature>
<dbReference type="InterPro" id="IPR045142">
    <property type="entry name" value="BCAS3-like"/>
</dbReference>
<evidence type="ECO:0000256" key="6">
    <source>
        <dbReference type="ARBA" id="ARBA00022553"/>
    </source>
</evidence>
<keyword evidence="12" id="KW-0206">Cytoskeleton</keyword>
<keyword evidence="11" id="KW-0804">Transcription</keyword>
<evidence type="ECO:0000256" key="5">
    <source>
        <dbReference type="ARBA" id="ARBA00022499"/>
    </source>
</evidence>
<dbReference type="SMART" id="SM00320">
    <property type="entry name" value="WD40"/>
    <property type="match status" value="3"/>
</dbReference>
<dbReference type="PANTHER" id="PTHR13268">
    <property type="entry name" value="BREAST CARCINOMA AMPLIFIED SEQUENCE 3"/>
    <property type="match status" value="1"/>
</dbReference>
<name>A0AAD9DLD9_9TELE</name>
<dbReference type="Proteomes" id="UP001239994">
    <property type="component" value="Unassembled WGS sequence"/>
</dbReference>
<comment type="similarity">
    <text evidence="14">Belongs to the BCAS3 family.</text>
</comment>
<reference evidence="20" key="1">
    <citation type="submission" date="2023-03" db="EMBL/GenBank/DDBJ databases">
        <title>Electrophorus voltai genome.</title>
        <authorList>
            <person name="Bian C."/>
        </authorList>
    </citation>
    <scope>NUCLEOTIDE SEQUENCE</scope>
    <source>
        <strain evidence="20">CB-2022</strain>
        <tissue evidence="20">Muscle</tissue>
    </source>
</reference>
<dbReference type="GO" id="GO:0005634">
    <property type="term" value="C:nucleus"/>
    <property type="evidence" value="ECO:0007669"/>
    <property type="project" value="UniProtKB-SubCell"/>
</dbReference>
<feature type="domain" description="BCAS3" evidence="18">
    <location>
        <begin position="847"/>
        <end position="888"/>
    </location>
</feature>
<dbReference type="InterPro" id="IPR036322">
    <property type="entry name" value="WD40_repeat_dom_sf"/>
</dbReference>
<feature type="compositionally biased region" description="Polar residues" evidence="17">
    <location>
        <begin position="625"/>
        <end position="640"/>
    </location>
</feature>
<dbReference type="Pfam" id="PF12490">
    <property type="entry name" value="BCAS3"/>
    <property type="match status" value="1"/>
</dbReference>
<dbReference type="GO" id="GO:0005856">
    <property type="term" value="C:cytoskeleton"/>
    <property type="evidence" value="ECO:0007669"/>
    <property type="project" value="UniProtKB-SubCell"/>
</dbReference>
<feature type="compositionally biased region" description="Low complexity" evidence="17">
    <location>
        <begin position="568"/>
        <end position="582"/>
    </location>
</feature>
<dbReference type="InterPro" id="IPR048382">
    <property type="entry name" value="BCAS3_WD40"/>
</dbReference>
<dbReference type="GO" id="GO:0006914">
    <property type="term" value="P:autophagy"/>
    <property type="evidence" value="ECO:0007669"/>
    <property type="project" value="InterPro"/>
</dbReference>
<keyword evidence="13" id="KW-0539">Nucleus</keyword>
<keyword evidence="5" id="KW-1017">Isopeptide bond</keyword>
<dbReference type="AlphaFoldDB" id="A0AAD9DLD9"/>
<evidence type="ECO:0000256" key="8">
    <source>
        <dbReference type="ARBA" id="ARBA00022843"/>
    </source>
</evidence>
<dbReference type="InterPro" id="IPR001680">
    <property type="entry name" value="WD40_rpt"/>
</dbReference>
<dbReference type="GO" id="GO:0001525">
    <property type="term" value="P:angiogenesis"/>
    <property type="evidence" value="ECO:0007669"/>
    <property type="project" value="UniProtKB-KW"/>
</dbReference>
<dbReference type="EMBL" id="JAROKS010000025">
    <property type="protein sequence ID" value="KAK1786001.1"/>
    <property type="molecule type" value="Genomic_DNA"/>
</dbReference>
<gene>
    <name evidence="20" type="ORF">P4O66_017751</name>
</gene>
<proteinExistence type="inferred from homology"/>
<dbReference type="GO" id="GO:0000407">
    <property type="term" value="C:phagophore assembly site"/>
    <property type="evidence" value="ECO:0007669"/>
    <property type="project" value="UniProtKB-SubCell"/>
</dbReference>
<evidence type="ECO:0000259" key="18">
    <source>
        <dbReference type="Pfam" id="PF12490"/>
    </source>
</evidence>
<evidence type="ECO:0000313" key="20">
    <source>
        <dbReference type="EMBL" id="KAK1786001.1"/>
    </source>
</evidence>
<comment type="caution">
    <text evidence="20">The sequence shown here is derived from an EMBL/GenBank/DDBJ whole genome shotgun (WGS) entry which is preliminary data.</text>
</comment>
<protein>
    <recommendedName>
        <fullName evidence="16">BCAS3 microtubule associated cell migration factor</fullName>
    </recommendedName>
</protein>
<feature type="domain" description="BCAS3 WD40" evidence="19">
    <location>
        <begin position="613"/>
        <end position="663"/>
    </location>
</feature>
<dbReference type="Gene3D" id="2.130.10.10">
    <property type="entry name" value="YVTN repeat-like/Quinoprotein amine dehydrogenase"/>
    <property type="match status" value="1"/>
</dbReference>
<dbReference type="SUPFAM" id="SSF50978">
    <property type="entry name" value="WD40 repeat-like"/>
    <property type="match status" value="1"/>
</dbReference>
<evidence type="ECO:0000256" key="11">
    <source>
        <dbReference type="ARBA" id="ARBA00023163"/>
    </source>
</evidence>
<evidence type="ECO:0000256" key="12">
    <source>
        <dbReference type="ARBA" id="ARBA00023212"/>
    </source>
</evidence>
<keyword evidence="7" id="KW-0037">Angiogenesis</keyword>
<dbReference type="InterPro" id="IPR022175">
    <property type="entry name" value="BCAS3_dom"/>
</dbReference>